<reference evidence="1 2" key="1">
    <citation type="submission" date="2019-07" db="EMBL/GenBank/DDBJ databases">
        <title>Microlunatus dokdonensis sp. nov. isolated from the rhizospheric soil of the wild plant Elymus tsukushiensis.</title>
        <authorList>
            <person name="Ghim S.-Y."/>
            <person name="Hwang Y.-J."/>
            <person name="Son J.-S."/>
            <person name="Shin J.-H."/>
        </authorList>
    </citation>
    <scope>NUCLEOTIDE SEQUENCE [LARGE SCALE GENOMIC DNA]</scope>
    <source>
        <strain evidence="1 2">KUDC0627</strain>
    </source>
</reference>
<keyword evidence="2" id="KW-1185">Reference proteome</keyword>
<dbReference type="EMBL" id="CP041692">
    <property type="protein sequence ID" value="QDP97735.1"/>
    <property type="molecule type" value="Genomic_DNA"/>
</dbReference>
<name>A0A516Q2S3_9ACTN</name>
<evidence type="ECO:0000313" key="2">
    <source>
        <dbReference type="Proteomes" id="UP000319263"/>
    </source>
</evidence>
<dbReference type="OrthoDB" id="511178at2"/>
<dbReference type="Proteomes" id="UP000319263">
    <property type="component" value="Chromosome"/>
</dbReference>
<dbReference type="RefSeq" id="WP_143987692.1">
    <property type="nucleotide sequence ID" value="NZ_CP041692.1"/>
</dbReference>
<dbReference type="KEGG" id="mik:FOE78_19090"/>
<gene>
    <name evidence="1" type="ORF">FOE78_19090</name>
</gene>
<proteinExistence type="predicted"/>
<evidence type="ECO:0000313" key="1">
    <source>
        <dbReference type="EMBL" id="QDP97735.1"/>
    </source>
</evidence>
<organism evidence="1 2">
    <name type="scientific">Microlunatus elymi</name>
    <dbReference type="NCBI Taxonomy" id="2596828"/>
    <lineage>
        <taxon>Bacteria</taxon>
        <taxon>Bacillati</taxon>
        <taxon>Actinomycetota</taxon>
        <taxon>Actinomycetes</taxon>
        <taxon>Propionibacteriales</taxon>
        <taxon>Propionibacteriaceae</taxon>
        <taxon>Microlunatus</taxon>
    </lineage>
</organism>
<dbReference type="AlphaFoldDB" id="A0A516Q2S3"/>
<accession>A0A516Q2S3</accession>
<protein>
    <submittedName>
        <fullName evidence="1">Helix-turn-helix domain-containing protein</fullName>
    </submittedName>
</protein>
<sequence>MTTIDRLSAEFAARQEVLEKSLTIRQASALLGISPQSLRERAARGRSLLALKAGREWRLPAWQFDANCSGGVLPDLGRLSEIFPGGVVALTRWVCRQCEELGGSSPVDVLLAGRSEIVLQLARERRIADQLARGRDIGALSAVLDPRAS</sequence>